<reference evidence="4" key="1">
    <citation type="journal article" date="2023" name="Insect Mol. Biol.">
        <title>Genome sequencing provides insights into the evolution of gene families encoding plant cell wall-degrading enzymes in longhorned beetles.</title>
        <authorList>
            <person name="Shin N.R."/>
            <person name="Okamura Y."/>
            <person name="Kirsch R."/>
            <person name="Pauchet Y."/>
        </authorList>
    </citation>
    <scope>NUCLEOTIDE SEQUENCE</scope>
    <source>
        <strain evidence="4">AMC_N1</strain>
    </source>
</reference>
<dbReference type="GO" id="GO:0016192">
    <property type="term" value="P:vesicle-mediated transport"/>
    <property type="evidence" value="ECO:0007669"/>
    <property type="project" value="UniProtKB-ARBA"/>
</dbReference>
<sequence length="127" mass="14765">MNSRRHTDNFIPSQKSPISLNRYDDFDDLAPAVKPRPRSPEPRLVARALYNFVGQTARELTFRKGDLIYVRRQVDKNWYEGELNAMVGLFPTNYVEVSVRTPTPLRPLDDHPHPELTIDPKKLRLIP</sequence>
<comment type="caution">
    <text evidence="4">The sequence shown here is derived from an EMBL/GenBank/DDBJ whole genome shotgun (WGS) entry which is preliminary data.</text>
</comment>
<protein>
    <recommendedName>
        <fullName evidence="3">SH3 domain-containing protein</fullName>
    </recommendedName>
</protein>
<evidence type="ECO:0000313" key="4">
    <source>
        <dbReference type="EMBL" id="KAJ8960637.1"/>
    </source>
</evidence>
<dbReference type="InterPro" id="IPR036028">
    <property type="entry name" value="SH3-like_dom_sf"/>
</dbReference>
<evidence type="ECO:0000313" key="5">
    <source>
        <dbReference type="Proteomes" id="UP001162162"/>
    </source>
</evidence>
<dbReference type="InterPro" id="IPR050384">
    <property type="entry name" value="Endophilin_SH3RF"/>
</dbReference>
<dbReference type="AlphaFoldDB" id="A0AAV8ZAP7"/>
<keyword evidence="1 2" id="KW-0728">SH3 domain</keyword>
<dbReference type="PANTHER" id="PTHR14167">
    <property type="entry name" value="SH3 DOMAIN-CONTAINING"/>
    <property type="match status" value="1"/>
</dbReference>
<dbReference type="Gene3D" id="2.30.30.40">
    <property type="entry name" value="SH3 Domains"/>
    <property type="match status" value="1"/>
</dbReference>
<feature type="domain" description="SH3" evidence="3">
    <location>
        <begin position="41"/>
        <end position="100"/>
    </location>
</feature>
<gene>
    <name evidence="4" type="ORF">NQ318_013929</name>
</gene>
<evidence type="ECO:0000256" key="2">
    <source>
        <dbReference type="PROSITE-ProRule" id="PRU00192"/>
    </source>
</evidence>
<dbReference type="SUPFAM" id="SSF50044">
    <property type="entry name" value="SH3-domain"/>
    <property type="match status" value="1"/>
</dbReference>
<dbReference type="PROSITE" id="PS50002">
    <property type="entry name" value="SH3"/>
    <property type="match status" value="1"/>
</dbReference>
<proteinExistence type="predicted"/>
<dbReference type="PANTHER" id="PTHR14167:SF116">
    <property type="entry name" value="CAP, ISOFORM AC"/>
    <property type="match status" value="1"/>
</dbReference>
<dbReference type="PRINTS" id="PR00452">
    <property type="entry name" value="SH3DOMAIN"/>
</dbReference>
<organism evidence="4 5">
    <name type="scientific">Aromia moschata</name>
    <dbReference type="NCBI Taxonomy" id="1265417"/>
    <lineage>
        <taxon>Eukaryota</taxon>
        <taxon>Metazoa</taxon>
        <taxon>Ecdysozoa</taxon>
        <taxon>Arthropoda</taxon>
        <taxon>Hexapoda</taxon>
        <taxon>Insecta</taxon>
        <taxon>Pterygota</taxon>
        <taxon>Neoptera</taxon>
        <taxon>Endopterygota</taxon>
        <taxon>Coleoptera</taxon>
        <taxon>Polyphaga</taxon>
        <taxon>Cucujiformia</taxon>
        <taxon>Chrysomeloidea</taxon>
        <taxon>Cerambycidae</taxon>
        <taxon>Cerambycinae</taxon>
        <taxon>Callichromatini</taxon>
        <taxon>Aromia</taxon>
    </lineage>
</organism>
<dbReference type="CDD" id="cd11781">
    <property type="entry name" value="SH3_Sorbs_1"/>
    <property type="match status" value="1"/>
</dbReference>
<dbReference type="Proteomes" id="UP001162162">
    <property type="component" value="Unassembled WGS sequence"/>
</dbReference>
<accession>A0AAV8ZAP7</accession>
<keyword evidence="5" id="KW-1185">Reference proteome</keyword>
<dbReference type="FunFam" id="2.30.30.40:FF:000072">
    <property type="entry name" value="Unconventional Myosin IB"/>
    <property type="match status" value="1"/>
</dbReference>
<dbReference type="SMART" id="SM00326">
    <property type="entry name" value="SH3"/>
    <property type="match status" value="1"/>
</dbReference>
<dbReference type="InterPro" id="IPR001452">
    <property type="entry name" value="SH3_domain"/>
</dbReference>
<evidence type="ECO:0000259" key="3">
    <source>
        <dbReference type="PROSITE" id="PS50002"/>
    </source>
</evidence>
<evidence type="ECO:0000256" key="1">
    <source>
        <dbReference type="ARBA" id="ARBA00022443"/>
    </source>
</evidence>
<dbReference type="Pfam" id="PF07653">
    <property type="entry name" value="SH3_2"/>
    <property type="match status" value="1"/>
</dbReference>
<dbReference type="EMBL" id="JAPWTK010000008">
    <property type="protein sequence ID" value="KAJ8960637.1"/>
    <property type="molecule type" value="Genomic_DNA"/>
</dbReference>
<name>A0AAV8ZAP7_9CUCU</name>